<protein>
    <recommendedName>
        <fullName evidence="2">14-3-3 domain-containing protein</fullName>
    </recommendedName>
</protein>
<sequence>MLAAMKKVVESNSELISTPTTESKIFFLKMKGNYYRYLAEISTDNERQKFVEESKDVYTNDFDIAQYQTAAIHSAFDDAILELDCFSEDTYRESIAIMPLLRCNFK</sequence>
<feature type="non-terminal residue" evidence="3">
    <location>
        <position position="1"/>
    </location>
</feature>
<reference evidence="3" key="1">
    <citation type="submission" date="2021-02" db="EMBL/GenBank/DDBJ databases">
        <authorList>
            <person name="Nowell W R."/>
        </authorList>
    </citation>
    <scope>NUCLEOTIDE SEQUENCE</scope>
</reference>
<feature type="domain" description="14-3-3" evidence="2">
    <location>
        <begin position="13"/>
        <end position="73"/>
    </location>
</feature>
<evidence type="ECO:0000259" key="2">
    <source>
        <dbReference type="Pfam" id="PF00244"/>
    </source>
</evidence>
<dbReference type="AlphaFoldDB" id="A0A820BY89"/>
<dbReference type="Proteomes" id="UP000663881">
    <property type="component" value="Unassembled WGS sequence"/>
</dbReference>
<name>A0A820BY89_9BILA</name>
<proteinExistence type="inferred from homology"/>
<evidence type="ECO:0000256" key="1">
    <source>
        <dbReference type="ARBA" id="ARBA00006141"/>
    </source>
</evidence>
<evidence type="ECO:0000313" key="3">
    <source>
        <dbReference type="EMBL" id="CAF4200044.1"/>
    </source>
</evidence>
<dbReference type="Gene3D" id="1.20.190.20">
    <property type="entry name" value="14-3-3 domain"/>
    <property type="match status" value="2"/>
</dbReference>
<dbReference type="Pfam" id="PF00244">
    <property type="entry name" value="14-3-3"/>
    <property type="match status" value="1"/>
</dbReference>
<dbReference type="SUPFAM" id="SSF48445">
    <property type="entry name" value="14-3-3 protein"/>
    <property type="match status" value="1"/>
</dbReference>
<dbReference type="InterPro" id="IPR023410">
    <property type="entry name" value="14-3-3_domain"/>
</dbReference>
<gene>
    <name evidence="3" type="ORF">OKA104_LOCUS40938</name>
</gene>
<comment type="similarity">
    <text evidence="1">Belongs to the 14-3-3 family.</text>
</comment>
<evidence type="ECO:0000313" key="4">
    <source>
        <dbReference type="Proteomes" id="UP000663881"/>
    </source>
</evidence>
<accession>A0A820BY89</accession>
<dbReference type="EMBL" id="CAJOAY010009214">
    <property type="protein sequence ID" value="CAF4200044.1"/>
    <property type="molecule type" value="Genomic_DNA"/>
</dbReference>
<dbReference type="PANTHER" id="PTHR18860">
    <property type="entry name" value="14-3-3 PROTEIN"/>
    <property type="match status" value="1"/>
</dbReference>
<dbReference type="InterPro" id="IPR036815">
    <property type="entry name" value="14-3-3_dom_sf"/>
</dbReference>
<comment type="caution">
    <text evidence="3">The sequence shown here is derived from an EMBL/GenBank/DDBJ whole genome shotgun (WGS) entry which is preliminary data.</text>
</comment>
<organism evidence="3 4">
    <name type="scientific">Adineta steineri</name>
    <dbReference type="NCBI Taxonomy" id="433720"/>
    <lineage>
        <taxon>Eukaryota</taxon>
        <taxon>Metazoa</taxon>
        <taxon>Spiralia</taxon>
        <taxon>Gnathifera</taxon>
        <taxon>Rotifera</taxon>
        <taxon>Eurotatoria</taxon>
        <taxon>Bdelloidea</taxon>
        <taxon>Adinetida</taxon>
        <taxon>Adinetidae</taxon>
        <taxon>Adineta</taxon>
    </lineage>
</organism>
<dbReference type="InterPro" id="IPR000308">
    <property type="entry name" value="14-3-3"/>
</dbReference>